<dbReference type="EMBL" id="CAWYQH010000001">
    <property type="protein sequence ID" value="CAK8671973.1"/>
    <property type="molecule type" value="Genomic_DNA"/>
</dbReference>
<accession>A0ABP0F1Z9</accession>
<feature type="region of interest" description="Disordered" evidence="1">
    <location>
        <begin position="1"/>
        <end position="38"/>
    </location>
</feature>
<comment type="caution">
    <text evidence="2">The sequence shown here is derived from an EMBL/GenBank/DDBJ whole genome shotgun (WGS) entry which is preliminary data.</text>
</comment>
<name>A0ABP0F1Z9_CLALP</name>
<reference evidence="2 3" key="1">
    <citation type="submission" date="2024-02" db="EMBL/GenBank/DDBJ databases">
        <authorList>
            <person name="Daric V."/>
            <person name="Darras S."/>
        </authorList>
    </citation>
    <scope>NUCLEOTIDE SEQUENCE [LARGE SCALE GENOMIC DNA]</scope>
</reference>
<keyword evidence="3" id="KW-1185">Reference proteome</keyword>
<evidence type="ECO:0000256" key="1">
    <source>
        <dbReference type="SAM" id="MobiDB-lite"/>
    </source>
</evidence>
<protein>
    <submittedName>
        <fullName evidence="2">Uncharacterized protein</fullName>
    </submittedName>
</protein>
<feature type="compositionally biased region" description="Basic and acidic residues" evidence="1">
    <location>
        <begin position="157"/>
        <end position="166"/>
    </location>
</feature>
<feature type="compositionally biased region" description="Pro residues" evidence="1">
    <location>
        <begin position="1"/>
        <end position="10"/>
    </location>
</feature>
<dbReference type="InterPro" id="IPR022179">
    <property type="entry name" value="CFAP276"/>
</dbReference>
<sequence>MPPGRNPFPFPRLQNDENFVGTRSTQKSPFKVNTQTAQDQEPWNRLNRKPTLASARREVYHFDPKAPDDSLDFVIKSQYDHHNQFLHGNNQTLVQTETVTDEHGRIMKNRVKEVPPPFDPMYPPLQVAEPSKKNSPYSIEGAIQSHHSAATNRGYSRRHDGGFYST</sequence>
<organism evidence="2 3">
    <name type="scientific">Clavelina lepadiformis</name>
    <name type="common">Light-bulb sea squirt</name>
    <name type="synonym">Ascidia lepadiformis</name>
    <dbReference type="NCBI Taxonomy" id="159417"/>
    <lineage>
        <taxon>Eukaryota</taxon>
        <taxon>Metazoa</taxon>
        <taxon>Chordata</taxon>
        <taxon>Tunicata</taxon>
        <taxon>Ascidiacea</taxon>
        <taxon>Aplousobranchia</taxon>
        <taxon>Clavelinidae</taxon>
        <taxon>Clavelina</taxon>
    </lineage>
</organism>
<evidence type="ECO:0000313" key="2">
    <source>
        <dbReference type="EMBL" id="CAK8671973.1"/>
    </source>
</evidence>
<feature type="region of interest" description="Disordered" evidence="1">
    <location>
        <begin position="146"/>
        <end position="166"/>
    </location>
</feature>
<evidence type="ECO:0000313" key="3">
    <source>
        <dbReference type="Proteomes" id="UP001642483"/>
    </source>
</evidence>
<proteinExistence type="predicted"/>
<gene>
    <name evidence="2" type="ORF">CVLEPA_LOCUS988</name>
</gene>
<dbReference type="Proteomes" id="UP001642483">
    <property type="component" value="Unassembled WGS sequence"/>
</dbReference>
<dbReference type="Pfam" id="PF12494">
    <property type="entry name" value="DUF3695"/>
    <property type="match status" value="1"/>
</dbReference>
<feature type="compositionally biased region" description="Polar residues" evidence="1">
    <location>
        <begin position="21"/>
        <end position="38"/>
    </location>
</feature>